<protein>
    <submittedName>
        <fullName evidence="1">Uncharacterized protein</fullName>
    </submittedName>
</protein>
<dbReference type="EMBL" id="JAUEPR010000088">
    <property type="protein sequence ID" value="KAK0465810.1"/>
    <property type="molecule type" value="Genomic_DNA"/>
</dbReference>
<comment type="caution">
    <text evidence="1">The sequence shown here is derived from an EMBL/GenBank/DDBJ whole genome shotgun (WGS) entry which is preliminary data.</text>
</comment>
<accession>A0AA39U2M5</accession>
<sequence length="229" mass="26557">MRRTERVDDSAISCLNQYTVNRCVKHFPSRTMDLVRYSPPHYAMLNPEPFFLPSLRAWETEGETVTGVSDRTFRWHQNGHPVSCSSLSSHGCPHHFQRYCIRRSPHYAVAHPVQFNSSKYQTQLDKSTAPSRYDDMNGEKRAIFFPLAARHITHLISVQLELQPPPCRSLYFFPHDNFALFLAHNTQTCEHLSFQPSRRRLLSFPARGEKRHGDLGGRVFEGLRVFLLC</sequence>
<dbReference type="Proteomes" id="UP001175227">
    <property type="component" value="Unassembled WGS sequence"/>
</dbReference>
<dbReference type="AlphaFoldDB" id="A0AA39U2M5"/>
<reference evidence="1" key="1">
    <citation type="submission" date="2023-06" db="EMBL/GenBank/DDBJ databases">
        <authorList>
            <consortium name="Lawrence Berkeley National Laboratory"/>
            <person name="Ahrendt S."/>
            <person name="Sahu N."/>
            <person name="Indic B."/>
            <person name="Wong-Bajracharya J."/>
            <person name="Merenyi Z."/>
            <person name="Ke H.-M."/>
            <person name="Monk M."/>
            <person name="Kocsube S."/>
            <person name="Drula E."/>
            <person name="Lipzen A."/>
            <person name="Balint B."/>
            <person name="Henrissat B."/>
            <person name="Andreopoulos B."/>
            <person name="Martin F.M."/>
            <person name="Harder C.B."/>
            <person name="Rigling D."/>
            <person name="Ford K.L."/>
            <person name="Foster G.D."/>
            <person name="Pangilinan J."/>
            <person name="Papanicolaou A."/>
            <person name="Barry K."/>
            <person name="LaButti K."/>
            <person name="Viragh M."/>
            <person name="Koriabine M."/>
            <person name="Yan M."/>
            <person name="Riley R."/>
            <person name="Champramary S."/>
            <person name="Plett K.L."/>
            <person name="Tsai I.J."/>
            <person name="Slot J."/>
            <person name="Sipos G."/>
            <person name="Plett J."/>
            <person name="Nagy L.G."/>
            <person name="Grigoriev I.V."/>
        </authorList>
    </citation>
    <scope>NUCLEOTIDE SEQUENCE</scope>
    <source>
        <strain evidence="1">ICMP 16352</strain>
    </source>
</reference>
<evidence type="ECO:0000313" key="1">
    <source>
        <dbReference type="EMBL" id="KAK0465810.1"/>
    </source>
</evidence>
<keyword evidence="2" id="KW-1185">Reference proteome</keyword>
<name>A0AA39U2M5_9AGAR</name>
<evidence type="ECO:0000313" key="2">
    <source>
        <dbReference type="Proteomes" id="UP001175227"/>
    </source>
</evidence>
<organism evidence="1 2">
    <name type="scientific">Armillaria novae-zelandiae</name>
    <dbReference type="NCBI Taxonomy" id="153914"/>
    <lineage>
        <taxon>Eukaryota</taxon>
        <taxon>Fungi</taxon>
        <taxon>Dikarya</taxon>
        <taxon>Basidiomycota</taxon>
        <taxon>Agaricomycotina</taxon>
        <taxon>Agaricomycetes</taxon>
        <taxon>Agaricomycetidae</taxon>
        <taxon>Agaricales</taxon>
        <taxon>Marasmiineae</taxon>
        <taxon>Physalacriaceae</taxon>
        <taxon>Armillaria</taxon>
    </lineage>
</organism>
<gene>
    <name evidence="1" type="ORF">IW261DRAFT_1122224</name>
</gene>
<proteinExistence type="predicted"/>